<accession>A0A8S1A2S9</accession>
<gene>
    <name evidence="1" type="ORF">APLA_LOCUS7504</name>
</gene>
<proteinExistence type="predicted"/>
<evidence type="ECO:0000313" key="2">
    <source>
        <dbReference type="Proteomes" id="UP000494106"/>
    </source>
</evidence>
<dbReference type="EMBL" id="CADEBC010000499">
    <property type="protein sequence ID" value="CAB3238699.1"/>
    <property type="molecule type" value="Genomic_DNA"/>
</dbReference>
<protein>
    <recommendedName>
        <fullName evidence="3">Reverse transcriptase domain-containing protein</fullName>
    </recommendedName>
</protein>
<organism evidence="1 2">
    <name type="scientific">Arctia plantaginis</name>
    <name type="common">Wood tiger moth</name>
    <name type="synonym">Phalaena plantaginis</name>
    <dbReference type="NCBI Taxonomy" id="874455"/>
    <lineage>
        <taxon>Eukaryota</taxon>
        <taxon>Metazoa</taxon>
        <taxon>Ecdysozoa</taxon>
        <taxon>Arthropoda</taxon>
        <taxon>Hexapoda</taxon>
        <taxon>Insecta</taxon>
        <taxon>Pterygota</taxon>
        <taxon>Neoptera</taxon>
        <taxon>Endopterygota</taxon>
        <taxon>Lepidoptera</taxon>
        <taxon>Glossata</taxon>
        <taxon>Ditrysia</taxon>
        <taxon>Noctuoidea</taxon>
        <taxon>Erebidae</taxon>
        <taxon>Arctiinae</taxon>
        <taxon>Arctia</taxon>
    </lineage>
</organism>
<comment type="caution">
    <text evidence="1">The sequence shown here is derived from an EMBL/GenBank/DDBJ whole genome shotgun (WGS) entry which is preliminary data.</text>
</comment>
<reference evidence="1 2" key="1">
    <citation type="submission" date="2020-04" db="EMBL/GenBank/DDBJ databases">
        <authorList>
            <person name="Wallbank WR R."/>
            <person name="Pardo Diaz C."/>
            <person name="Kozak K."/>
            <person name="Martin S."/>
            <person name="Jiggins C."/>
            <person name="Moest M."/>
            <person name="Warren A I."/>
            <person name="Byers J.R.P. K."/>
            <person name="Montejo-Kovacevich G."/>
            <person name="Yen C E."/>
        </authorList>
    </citation>
    <scope>NUCLEOTIDE SEQUENCE [LARGE SCALE GENOMIC DNA]</scope>
</reference>
<evidence type="ECO:0008006" key="3">
    <source>
        <dbReference type="Google" id="ProtNLM"/>
    </source>
</evidence>
<sequence>MLYKLFTCLLKDIMKTLEDKGININGRNMLQLRFADHLILVAVSAAELQIMLLLARLHEVSFSVVLMMNISKTKVMTNHPAHKPNIDVNNHHRDIR</sequence>
<dbReference type="AlphaFoldDB" id="A0A8S1A2S9"/>
<dbReference type="OrthoDB" id="410104at2759"/>
<keyword evidence="2" id="KW-1185">Reference proteome</keyword>
<name>A0A8S1A2S9_ARCPL</name>
<dbReference type="Proteomes" id="UP000494106">
    <property type="component" value="Unassembled WGS sequence"/>
</dbReference>
<evidence type="ECO:0000313" key="1">
    <source>
        <dbReference type="EMBL" id="CAB3238699.1"/>
    </source>
</evidence>